<keyword evidence="2" id="KW-1185">Reference proteome</keyword>
<proteinExistence type="predicted"/>
<reference evidence="1 2" key="1">
    <citation type="submission" date="2020-01" db="EMBL/GenBank/DDBJ databases">
        <authorList>
            <consortium name="DOE Joint Genome Institute"/>
            <person name="Haridas S."/>
            <person name="Albert R."/>
            <person name="Binder M."/>
            <person name="Bloem J."/>
            <person name="Labutti K."/>
            <person name="Salamov A."/>
            <person name="Andreopoulos B."/>
            <person name="Baker S.E."/>
            <person name="Barry K."/>
            <person name="Bills G."/>
            <person name="Bluhm B.H."/>
            <person name="Cannon C."/>
            <person name="Castanera R."/>
            <person name="Culley D.E."/>
            <person name="Daum C."/>
            <person name="Ezra D."/>
            <person name="Gonzalez J.B."/>
            <person name="Henrissat B."/>
            <person name="Kuo A."/>
            <person name="Liang C."/>
            <person name="Lipzen A."/>
            <person name="Lutzoni F."/>
            <person name="Magnuson J."/>
            <person name="Mondo S."/>
            <person name="Nolan M."/>
            <person name="Ohm R."/>
            <person name="Pangilinan J."/>
            <person name="Park H.-J.H."/>
            <person name="Ramirez L."/>
            <person name="Alfaro M."/>
            <person name="Sun H."/>
            <person name="Tritt A."/>
            <person name="Yoshinaga Y."/>
            <person name="Zwiers L.-H.L."/>
            <person name="Turgeon B.G."/>
            <person name="Goodwin S.B."/>
            <person name="Spatafora J.W."/>
            <person name="Crous P.W."/>
            <person name="Grigoriev I.V."/>
        </authorList>
    </citation>
    <scope>NUCLEOTIDE SEQUENCE [LARGE SCALE GENOMIC DNA]</scope>
    <source>
        <strain evidence="1 2">CBS 611.86</strain>
    </source>
</reference>
<gene>
    <name evidence="1" type="ORF">BDV95DRAFT_596536</name>
</gene>
<dbReference type="AlphaFoldDB" id="A0A7C8M7H9"/>
<sequence>MYPDVTLRRGGASCRLRGVLVALLRHFAKTAADLRHFCGAFRTTAAKGYQHNTTTTACSAIAIHFEDSGCAAVLQRHFRGAFYTTATLLRCFCGTLGKARHSCGISAPGIRETLLLPLESAAVFLGRWRTRCSTAAALIAPPWFFAALFAPPQMAENEDATLLPPLESAVMFFGSLLRCSTAAALVASLQRFLHRCGTSAALFGLPRRRKRAEIQERNTASTTYRSRP</sequence>
<comment type="caution">
    <text evidence="1">The sequence shown here is derived from an EMBL/GenBank/DDBJ whole genome shotgun (WGS) entry which is preliminary data.</text>
</comment>
<evidence type="ECO:0000313" key="1">
    <source>
        <dbReference type="EMBL" id="KAF2869555.1"/>
    </source>
</evidence>
<protein>
    <submittedName>
        <fullName evidence="1">Uncharacterized protein</fullName>
    </submittedName>
</protein>
<name>A0A7C8M7H9_9PLEO</name>
<dbReference type="EMBL" id="JAADJZ010000016">
    <property type="protein sequence ID" value="KAF2869555.1"/>
    <property type="molecule type" value="Genomic_DNA"/>
</dbReference>
<organism evidence="1 2">
    <name type="scientific">Massariosphaeria phaeospora</name>
    <dbReference type="NCBI Taxonomy" id="100035"/>
    <lineage>
        <taxon>Eukaryota</taxon>
        <taxon>Fungi</taxon>
        <taxon>Dikarya</taxon>
        <taxon>Ascomycota</taxon>
        <taxon>Pezizomycotina</taxon>
        <taxon>Dothideomycetes</taxon>
        <taxon>Pleosporomycetidae</taxon>
        <taxon>Pleosporales</taxon>
        <taxon>Pleosporales incertae sedis</taxon>
        <taxon>Massariosphaeria</taxon>
    </lineage>
</organism>
<dbReference type="Proteomes" id="UP000481861">
    <property type="component" value="Unassembled WGS sequence"/>
</dbReference>
<evidence type="ECO:0000313" key="2">
    <source>
        <dbReference type="Proteomes" id="UP000481861"/>
    </source>
</evidence>
<accession>A0A7C8M7H9</accession>